<dbReference type="AlphaFoldDB" id="A0AAD8SLK0"/>
<dbReference type="PANTHER" id="PTHR34709:SF21">
    <property type="entry name" value="FBD DOMAIN-CONTAINING PROTEIN"/>
    <property type="match status" value="1"/>
</dbReference>
<feature type="compositionally biased region" description="Basic and acidic residues" evidence="1">
    <location>
        <begin position="603"/>
        <end position="622"/>
    </location>
</feature>
<evidence type="ECO:0000313" key="2">
    <source>
        <dbReference type="EMBL" id="KAK1653999.1"/>
    </source>
</evidence>
<evidence type="ECO:0008006" key="4">
    <source>
        <dbReference type="Google" id="ProtNLM"/>
    </source>
</evidence>
<sequence length="654" mass="72099">MEPRSARRHTPPPPPRPGRMDRISALSDDMLLHVLAHLGCARAAAQSSLLSRRWRRLCLGMTDLTFRGLAPATVEAALPSFAASPRVSTLDIAVSSTHTPASANSLLRAAAQLSPANLLFTLQHSSNGYLDGIKLPCFQRTASIEIHTERLGVKLLPDGEFAALESLAVTGQIDDLRALLKRCPRLRELSVRNPDMHLSPTTTLPPASEFPALDELSLSGKIVDLCPLLNNCKRLRELSVTQRDDTCLLRITLPPSGKFPVLEKLSLSGNIADFGTLLSQCPRLRVLGVTFRGMALGAIEAGLTALEAAARLGLVLSLLGVQIPWRDDVDAARFDSLLRTVARLSPHEFIFIDSYEGVKFSTFDTKVNADLPCLPRATSMSIAMSMQNVWFTTLPASDFLALKRLSLSGHYGIVDIGTLVNRCPGLQELNVTFPIPNITLHSPTLQKVCFSHYMDKPTECHIIDIVTPMLKKLVLNVHAARDMGVSVSTPALDKFSWRSTYTPSSSLLFGSWRLQIMGIETFERSYLDNSDDTYWQPPPRFHQLCLHLNAGNHLDGEMNFAQEIEKLPRPHLTTKKGQERREANSTADQEGSPGQTQAYGATKEQRHREKAPSPENRREAPQEKPTTTSNRIGPTTHCPITQNNAFKKDTTPEA</sequence>
<evidence type="ECO:0000313" key="3">
    <source>
        <dbReference type="Proteomes" id="UP001231189"/>
    </source>
</evidence>
<dbReference type="PANTHER" id="PTHR34709">
    <property type="entry name" value="OS10G0396666 PROTEIN"/>
    <property type="match status" value="1"/>
</dbReference>
<dbReference type="InterPro" id="IPR055312">
    <property type="entry name" value="FBL15-like"/>
</dbReference>
<feature type="compositionally biased region" description="Basic residues" evidence="1">
    <location>
        <begin position="1"/>
        <end position="10"/>
    </location>
</feature>
<comment type="caution">
    <text evidence="2">The sequence shown here is derived from an EMBL/GenBank/DDBJ whole genome shotgun (WGS) entry which is preliminary data.</text>
</comment>
<evidence type="ECO:0000256" key="1">
    <source>
        <dbReference type="SAM" id="MobiDB-lite"/>
    </source>
</evidence>
<reference evidence="2" key="1">
    <citation type="submission" date="2023-07" db="EMBL/GenBank/DDBJ databases">
        <title>A chromosome-level genome assembly of Lolium multiflorum.</title>
        <authorList>
            <person name="Chen Y."/>
            <person name="Copetti D."/>
            <person name="Kolliker R."/>
            <person name="Studer B."/>
        </authorList>
    </citation>
    <scope>NUCLEOTIDE SEQUENCE</scope>
    <source>
        <strain evidence="2">02402/16</strain>
        <tissue evidence="2">Leaf</tissue>
    </source>
</reference>
<dbReference type="InterPro" id="IPR036047">
    <property type="entry name" value="F-box-like_dom_sf"/>
</dbReference>
<feature type="compositionally biased region" description="Polar residues" evidence="1">
    <location>
        <begin position="624"/>
        <end position="645"/>
    </location>
</feature>
<protein>
    <recommendedName>
        <fullName evidence="4">F-box domain-containing protein</fullName>
    </recommendedName>
</protein>
<feature type="compositionally biased region" description="Polar residues" evidence="1">
    <location>
        <begin position="584"/>
        <end position="599"/>
    </location>
</feature>
<feature type="region of interest" description="Disordered" evidence="1">
    <location>
        <begin position="1"/>
        <end position="22"/>
    </location>
</feature>
<dbReference type="SUPFAM" id="SSF81383">
    <property type="entry name" value="F-box domain"/>
    <property type="match status" value="1"/>
</dbReference>
<dbReference type="InterPro" id="IPR032675">
    <property type="entry name" value="LRR_dom_sf"/>
</dbReference>
<dbReference type="Gene3D" id="3.80.10.10">
    <property type="entry name" value="Ribonuclease Inhibitor"/>
    <property type="match status" value="1"/>
</dbReference>
<accession>A0AAD8SLK0</accession>
<name>A0AAD8SLK0_LOLMU</name>
<dbReference type="Proteomes" id="UP001231189">
    <property type="component" value="Unassembled WGS sequence"/>
</dbReference>
<organism evidence="2 3">
    <name type="scientific">Lolium multiflorum</name>
    <name type="common">Italian ryegrass</name>
    <name type="synonym">Lolium perenne subsp. multiflorum</name>
    <dbReference type="NCBI Taxonomy" id="4521"/>
    <lineage>
        <taxon>Eukaryota</taxon>
        <taxon>Viridiplantae</taxon>
        <taxon>Streptophyta</taxon>
        <taxon>Embryophyta</taxon>
        <taxon>Tracheophyta</taxon>
        <taxon>Spermatophyta</taxon>
        <taxon>Magnoliopsida</taxon>
        <taxon>Liliopsida</taxon>
        <taxon>Poales</taxon>
        <taxon>Poaceae</taxon>
        <taxon>BOP clade</taxon>
        <taxon>Pooideae</taxon>
        <taxon>Poodae</taxon>
        <taxon>Poeae</taxon>
        <taxon>Poeae Chloroplast Group 2 (Poeae type)</taxon>
        <taxon>Loliodinae</taxon>
        <taxon>Loliinae</taxon>
        <taxon>Lolium</taxon>
    </lineage>
</organism>
<dbReference type="EMBL" id="JAUUTY010000004">
    <property type="protein sequence ID" value="KAK1653999.1"/>
    <property type="molecule type" value="Genomic_DNA"/>
</dbReference>
<gene>
    <name evidence="2" type="ORF">QYE76_071804</name>
</gene>
<proteinExistence type="predicted"/>
<feature type="region of interest" description="Disordered" evidence="1">
    <location>
        <begin position="568"/>
        <end position="654"/>
    </location>
</feature>
<dbReference type="SUPFAM" id="SSF52058">
    <property type="entry name" value="L domain-like"/>
    <property type="match status" value="1"/>
</dbReference>
<keyword evidence="3" id="KW-1185">Reference proteome</keyword>